<feature type="binding site" evidence="4">
    <location>
        <position position="371"/>
    </location>
    <ligand>
        <name>L-glutamate</name>
        <dbReference type="ChEBI" id="CHEBI:29985"/>
    </ligand>
</feature>
<keyword evidence="6" id="KW-1185">Reference proteome</keyword>
<feature type="binding site" evidence="4">
    <location>
        <position position="51"/>
    </location>
    <ligand>
        <name>L-glutamate</name>
        <dbReference type="ChEBI" id="CHEBI:29985"/>
    </ligand>
</feature>
<dbReference type="SUPFAM" id="SSF56235">
    <property type="entry name" value="N-terminal nucleophile aminohydrolases (Ntn hydrolases)"/>
    <property type="match status" value="1"/>
</dbReference>
<gene>
    <name evidence="5" type="ORF">GSLYS_00010317001</name>
</gene>
<dbReference type="NCBIfam" id="TIGR00066">
    <property type="entry name" value="g_glut_trans"/>
    <property type="match status" value="1"/>
</dbReference>
<dbReference type="PANTHER" id="PTHR11686">
    <property type="entry name" value="GAMMA GLUTAMYL TRANSPEPTIDASE"/>
    <property type="match status" value="1"/>
</dbReference>
<dbReference type="InterPro" id="IPR000101">
    <property type="entry name" value="GGT_peptidase"/>
</dbReference>
<keyword evidence="2" id="KW-1199">Hemostasis impairing toxin</keyword>
<dbReference type="PANTHER" id="PTHR11686:SF9">
    <property type="entry name" value="RE13973P"/>
    <property type="match status" value="1"/>
</dbReference>
<feature type="binding site" evidence="4">
    <location>
        <begin position="399"/>
        <end position="400"/>
    </location>
    <ligand>
        <name>L-glutamate</name>
        <dbReference type="ChEBI" id="CHEBI:29985"/>
    </ligand>
</feature>
<dbReference type="InterPro" id="IPR029055">
    <property type="entry name" value="Ntn_hydrolases_N"/>
</dbReference>
<organism evidence="5 6">
    <name type="scientific">Lymnaea stagnalis</name>
    <name type="common">Great pond snail</name>
    <name type="synonym">Helix stagnalis</name>
    <dbReference type="NCBI Taxonomy" id="6523"/>
    <lineage>
        <taxon>Eukaryota</taxon>
        <taxon>Metazoa</taxon>
        <taxon>Spiralia</taxon>
        <taxon>Lophotrochozoa</taxon>
        <taxon>Mollusca</taxon>
        <taxon>Gastropoda</taxon>
        <taxon>Heterobranchia</taxon>
        <taxon>Euthyneura</taxon>
        <taxon>Panpulmonata</taxon>
        <taxon>Hygrophila</taxon>
        <taxon>Lymnaeoidea</taxon>
        <taxon>Lymnaeidae</taxon>
        <taxon>Lymnaea</taxon>
    </lineage>
</organism>
<dbReference type="Proteomes" id="UP001497497">
    <property type="component" value="Unassembled WGS sequence"/>
</dbReference>
<keyword evidence="2" id="KW-0800">Toxin</keyword>
<evidence type="ECO:0000313" key="5">
    <source>
        <dbReference type="EMBL" id="CAL1536404.1"/>
    </source>
</evidence>
<dbReference type="InterPro" id="IPR043137">
    <property type="entry name" value="GGT_ssub_C"/>
</dbReference>
<dbReference type="EMBL" id="CAXITT010000229">
    <property type="protein sequence ID" value="CAL1536404.1"/>
    <property type="molecule type" value="Genomic_DNA"/>
</dbReference>
<dbReference type="PROSITE" id="PS00462">
    <property type="entry name" value="G_GLU_TRANSPEPTIDASE"/>
    <property type="match status" value="1"/>
</dbReference>
<dbReference type="GO" id="GO:0036374">
    <property type="term" value="F:glutathione hydrolase activity"/>
    <property type="evidence" value="ECO:0007669"/>
    <property type="project" value="InterPro"/>
</dbReference>
<reference evidence="5 6" key="1">
    <citation type="submission" date="2024-04" db="EMBL/GenBank/DDBJ databases">
        <authorList>
            <consortium name="Genoscope - CEA"/>
            <person name="William W."/>
        </authorList>
    </citation>
    <scope>NUCLEOTIDE SEQUENCE [LARGE SCALE GENOMIC DNA]</scope>
</reference>
<proteinExistence type="inferred from homology"/>
<dbReference type="FunFam" id="1.10.246.130:FF:000002">
    <property type="entry name" value="glutathione hydrolase 1 proenzyme"/>
    <property type="match status" value="1"/>
</dbReference>
<evidence type="ECO:0000313" key="6">
    <source>
        <dbReference type="Proteomes" id="UP001497497"/>
    </source>
</evidence>
<dbReference type="InterPro" id="IPR043138">
    <property type="entry name" value="GGT_lsub"/>
</dbReference>
<keyword evidence="2" id="KW-1202">Platelet aggregation activating toxin</keyword>
<dbReference type="GO" id="GO:0006751">
    <property type="term" value="P:glutathione catabolic process"/>
    <property type="evidence" value="ECO:0007669"/>
    <property type="project" value="InterPro"/>
</dbReference>
<sequence length="517" mass="56899">MLLQGGNAVDAAIAALVCSGLTSPQSMGIGGGFFMTIYNRTTRRSTIIDARETAPEKATFDMFVGKPKSASAIGQLSIAIPSEIKGYWFAHQKYGRLPWKILFQDSIRMASYGFTVPIGLHSAIMDAKLLLLAEPSLKKAFFNNETGDLFKLGDKMRRPQLAQTMRTIASEGVDAFYNGSLTNKIIQDLKEIGSIITPADLENYQVQEKKPLEITLNGGIRVISPPAPSGGVVLSFILNILDGYNFTASDISTIKSKTLTYHRYIESLKFAYAKRTGLADDKFVQVMGLIQSLTSRKFANSIRQQISDNATYDYRYYGPTFETGNTTSTSHLSVLDQEGSAVSVTSTINSRFGSQRRGKRTGIIFNNEMNDFSFPNVINAWGIHPSPANFIVPGKRPLSSMCPAIFLDREGKVIMVLGAAGGSRITTITAWVAAHVLWLGEDIEKAINKPRLHHQLLPPNIEYEPGTDKSILWNLEEMGHDCTEVPAGKSIVQGIHIKDGRIYPVCDYRKGGQPYGY</sequence>
<dbReference type="InterPro" id="IPR055262">
    <property type="entry name" value="GGT_CS"/>
</dbReference>
<evidence type="ECO:0000256" key="2">
    <source>
        <dbReference type="ARBA" id="ARBA00084097"/>
    </source>
</evidence>
<dbReference type="AlphaFoldDB" id="A0AAV2HSF7"/>
<protein>
    <recommendedName>
        <fullName evidence="7">Gamma-glutamyltranspeptidase 1</fullName>
    </recommendedName>
</protein>
<feature type="binding site" evidence="4">
    <location>
        <begin position="347"/>
        <end position="349"/>
    </location>
    <ligand>
        <name>L-glutamate</name>
        <dbReference type="ChEBI" id="CHEBI:29985"/>
    </ligand>
</feature>
<dbReference type="Pfam" id="PF01019">
    <property type="entry name" value="G_glu_transpept"/>
    <property type="match status" value="1"/>
</dbReference>
<feature type="binding site" evidence="4">
    <location>
        <position position="422"/>
    </location>
    <ligand>
        <name>L-glutamate</name>
        <dbReference type="ChEBI" id="CHEBI:29985"/>
    </ligand>
</feature>
<dbReference type="Gene3D" id="3.60.20.40">
    <property type="match status" value="1"/>
</dbReference>
<dbReference type="FunFam" id="3.60.20.40:FF:000001">
    <property type="entry name" value="Gamma-glutamyltranspeptidase 1"/>
    <property type="match status" value="1"/>
</dbReference>
<evidence type="ECO:0008006" key="7">
    <source>
        <dbReference type="Google" id="ProtNLM"/>
    </source>
</evidence>
<evidence type="ECO:0000256" key="4">
    <source>
        <dbReference type="PIRSR" id="PIRSR600101-2"/>
    </source>
</evidence>
<name>A0AAV2HSF7_LYMST</name>
<evidence type="ECO:0000256" key="1">
    <source>
        <dbReference type="ARBA" id="ARBA00009381"/>
    </source>
</evidence>
<feature type="active site" description="Nucleophile" evidence="3">
    <location>
        <position position="329"/>
    </location>
</feature>
<dbReference type="GO" id="GO:0005886">
    <property type="term" value="C:plasma membrane"/>
    <property type="evidence" value="ECO:0007669"/>
    <property type="project" value="TreeGrafter"/>
</dbReference>
<accession>A0AAV2HSF7</accession>
<dbReference type="Gene3D" id="1.10.246.130">
    <property type="match status" value="1"/>
</dbReference>
<comment type="similarity">
    <text evidence="1">Belongs to the gamma-glutamyltransferase family.</text>
</comment>
<dbReference type="PRINTS" id="PR01210">
    <property type="entry name" value="GGTRANSPTASE"/>
</dbReference>
<evidence type="ECO:0000256" key="3">
    <source>
        <dbReference type="PIRSR" id="PIRSR600101-1"/>
    </source>
</evidence>
<comment type="caution">
    <text evidence="5">The sequence shown here is derived from an EMBL/GenBank/DDBJ whole genome shotgun (WGS) entry which is preliminary data.</text>
</comment>